<feature type="region of interest" description="Disordered" evidence="6">
    <location>
        <begin position="116"/>
        <end position="209"/>
    </location>
</feature>
<dbReference type="AlphaFoldDB" id="A0AAV7ZZH9"/>
<feature type="compositionally biased region" description="Basic and acidic residues" evidence="6">
    <location>
        <begin position="116"/>
        <end position="127"/>
    </location>
</feature>
<evidence type="ECO:0000256" key="2">
    <source>
        <dbReference type="ARBA" id="ARBA00022737"/>
    </source>
</evidence>
<feature type="compositionally biased region" description="Basic residues" evidence="6">
    <location>
        <begin position="144"/>
        <end position="156"/>
    </location>
</feature>
<proteinExistence type="predicted"/>
<name>A0AAV7ZZH9_9EUKA</name>
<organism evidence="8 9">
    <name type="scientific">Anaeramoeba flamelloides</name>
    <dbReference type="NCBI Taxonomy" id="1746091"/>
    <lineage>
        <taxon>Eukaryota</taxon>
        <taxon>Metamonada</taxon>
        <taxon>Anaeramoebidae</taxon>
        <taxon>Anaeramoeba</taxon>
    </lineage>
</organism>
<evidence type="ECO:0000313" key="9">
    <source>
        <dbReference type="Proteomes" id="UP001146793"/>
    </source>
</evidence>
<sequence>MSTLSLKERKRNLVLEGKKRTCCLCQQPISGSFHKIGTKYYHTTCSETKLICVVCRQTIQGEEMISDEHGQLYHNNCFRCVNCSKLINVKLGYLAIKKKAYCKECGITKKLEEEKLEDEEKKKIENKKNRRGRERGRGKERGKGRGRGKKLVKAKGKGTGTETNTEKGTGRGEKTDRGRGKVKGRGRGRGRGQGRGRGRGKGRGITKPKNERLSDIIPNCTVCSQPILSKVVKALNLHFHLDCFKCQKCNFKFRGSTISLHNNLPYHQQCHRKLFGKKCEHCGKYVEKEFINALEKVWHLKCFKCIECKNLLSGSYIPLDNQPYCESCANKINKK</sequence>
<gene>
    <name evidence="8" type="ORF">M0812_07572</name>
</gene>
<feature type="domain" description="LIM zinc-binding" evidence="7">
    <location>
        <begin position="50"/>
        <end position="112"/>
    </location>
</feature>
<dbReference type="GO" id="GO:0046872">
    <property type="term" value="F:metal ion binding"/>
    <property type="evidence" value="ECO:0007669"/>
    <property type="project" value="UniProtKB-KW"/>
</dbReference>
<accession>A0AAV7ZZH9</accession>
<dbReference type="CDD" id="cd08368">
    <property type="entry name" value="LIM"/>
    <property type="match status" value="2"/>
</dbReference>
<dbReference type="EMBL" id="JANTQA010000016">
    <property type="protein sequence ID" value="KAJ3447342.1"/>
    <property type="molecule type" value="Genomic_DNA"/>
</dbReference>
<dbReference type="Pfam" id="PF00412">
    <property type="entry name" value="LIM"/>
    <property type="match status" value="3"/>
</dbReference>
<dbReference type="SUPFAM" id="SSF57716">
    <property type="entry name" value="Glucocorticoid receptor-like (DNA-binding domain)"/>
    <property type="match status" value="2"/>
</dbReference>
<keyword evidence="4 5" id="KW-0440">LIM domain</keyword>
<reference evidence="8" key="1">
    <citation type="submission" date="2022-08" db="EMBL/GenBank/DDBJ databases">
        <title>Novel sulphate-reducing endosymbionts in the free-living metamonad Anaeramoeba.</title>
        <authorList>
            <person name="Jerlstrom-Hultqvist J."/>
            <person name="Cepicka I."/>
            <person name="Gallot-Lavallee L."/>
            <person name="Salas-Leiva D."/>
            <person name="Curtis B.A."/>
            <person name="Zahonova K."/>
            <person name="Pipaliya S."/>
            <person name="Dacks J."/>
            <person name="Roger A.J."/>
        </authorList>
    </citation>
    <scope>NUCLEOTIDE SEQUENCE</scope>
    <source>
        <strain evidence="8">Busselton2</strain>
    </source>
</reference>
<dbReference type="PROSITE" id="PS00478">
    <property type="entry name" value="LIM_DOMAIN_1"/>
    <property type="match status" value="2"/>
</dbReference>
<evidence type="ECO:0000256" key="4">
    <source>
        <dbReference type="ARBA" id="ARBA00023038"/>
    </source>
</evidence>
<feature type="domain" description="LIM zinc-binding" evidence="7">
    <location>
        <begin position="218"/>
        <end position="276"/>
    </location>
</feature>
<evidence type="ECO:0000256" key="5">
    <source>
        <dbReference type="PROSITE-ProRule" id="PRU00125"/>
    </source>
</evidence>
<evidence type="ECO:0000259" key="7">
    <source>
        <dbReference type="PROSITE" id="PS50023"/>
    </source>
</evidence>
<evidence type="ECO:0000256" key="1">
    <source>
        <dbReference type="ARBA" id="ARBA00022723"/>
    </source>
</evidence>
<dbReference type="PANTHER" id="PTHR24212:SF8">
    <property type="entry name" value="LIM ZINC FINGER DOMAIN CONTAINING PROTEIN"/>
    <property type="match status" value="1"/>
</dbReference>
<dbReference type="PANTHER" id="PTHR24212">
    <property type="entry name" value="ZYXIN/TRIP6"/>
    <property type="match status" value="1"/>
</dbReference>
<feature type="compositionally biased region" description="Basic residues" evidence="6">
    <location>
        <begin position="180"/>
        <end position="206"/>
    </location>
</feature>
<dbReference type="Proteomes" id="UP001146793">
    <property type="component" value="Unassembled WGS sequence"/>
</dbReference>
<comment type="caution">
    <text evidence="8">The sequence shown here is derived from an EMBL/GenBank/DDBJ whole genome shotgun (WGS) entry which is preliminary data.</text>
</comment>
<keyword evidence="2" id="KW-0677">Repeat</keyword>
<dbReference type="PROSITE" id="PS50023">
    <property type="entry name" value="LIM_DOMAIN_2"/>
    <property type="match status" value="3"/>
</dbReference>
<dbReference type="Gene3D" id="2.10.110.10">
    <property type="entry name" value="Cysteine Rich Protein"/>
    <property type="match status" value="3"/>
</dbReference>
<dbReference type="InterPro" id="IPR001781">
    <property type="entry name" value="Znf_LIM"/>
</dbReference>
<protein>
    <submittedName>
        <fullName evidence="8">Lim domain family</fullName>
    </submittedName>
</protein>
<feature type="domain" description="LIM zinc-binding" evidence="7">
    <location>
        <begin position="277"/>
        <end position="335"/>
    </location>
</feature>
<keyword evidence="3 5" id="KW-0862">Zinc</keyword>
<keyword evidence="1 5" id="KW-0479">Metal-binding</keyword>
<evidence type="ECO:0000313" key="8">
    <source>
        <dbReference type="EMBL" id="KAJ3447342.1"/>
    </source>
</evidence>
<evidence type="ECO:0000256" key="6">
    <source>
        <dbReference type="SAM" id="MobiDB-lite"/>
    </source>
</evidence>
<feature type="compositionally biased region" description="Basic and acidic residues" evidence="6">
    <location>
        <begin position="164"/>
        <end position="179"/>
    </location>
</feature>
<evidence type="ECO:0000256" key="3">
    <source>
        <dbReference type="ARBA" id="ARBA00022833"/>
    </source>
</evidence>
<dbReference type="SMART" id="SM00132">
    <property type="entry name" value="LIM"/>
    <property type="match status" value="3"/>
</dbReference>